<dbReference type="Gene3D" id="1.20.1600.10">
    <property type="entry name" value="Outer membrane efflux proteins (OEP)"/>
    <property type="match status" value="1"/>
</dbReference>
<dbReference type="Proteomes" id="UP000218934">
    <property type="component" value="Unassembled WGS sequence"/>
</dbReference>
<feature type="coiled-coil region" evidence="8">
    <location>
        <begin position="198"/>
        <end position="288"/>
    </location>
</feature>
<keyword evidence="7" id="KW-0998">Cell outer membrane</keyword>
<keyword evidence="3" id="KW-0813">Transport</keyword>
<dbReference type="Pfam" id="PF02321">
    <property type="entry name" value="OEP"/>
    <property type="match status" value="2"/>
</dbReference>
<organism evidence="10 11">
    <name type="scientific">Rhizorhabdus dicambivorans</name>
    <dbReference type="NCBI Taxonomy" id="1850238"/>
    <lineage>
        <taxon>Bacteria</taxon>
        <taxon>Pseudomonadati</taxon>
        <taxon>Pseudomonadota</taxon>
        <taxon>Alphaproteobacteria</taxon>
        <taxon>Sphingomonadales</taxon>
        <taxon>Sphingomonadaceae</taxon>
        <taxon>Rhizorhabdus</taxon>
    </lineage>
</organism>
<comment type="caution">
    <text evidence="10">The sequence shown here is derived from an EMBL/GenBank/DDBJ whole genome shotgun (WGS) entry which is preliminary data.</text>
</comment>
<evidence type="ECO:0000256" key="5">
    <source>
        <dbReference type="ARBA" id="ARBA00022692"/>
    </source>
</evidence>
<dbReference type="GO" id="GO:0015288">
    <property type="term" value="F:porin activity"/>
    <property type="evidence" value="ECO:0007669"/>
    <property type="project" value="TreeGrafter"/>
</dbReference>
<keyword evidence="4" id="KW-1134">Transmembrane beta strand</keyword>
<keyword evidence="5" id="KW-0812">Transmembrane</keyword>
<evidence type="ECO:0000313" key="11">
    <source>
        <dbReference type="Proteomes" id="UP000218934"/>
    </source>
</evidence>
<evidence type="ECO:0000256" key="8">
    <source>
        <dbReference type="SAM" id="Coils"/>
    </source>
</evidence>
<comment type="subcellular location">
    <subcellularLocation>
        <location evidence="1">Cell outer membrane</location>
    </subcellularLocation>
</comment>
<dbReference type="GO" id="GO:1990281">
    <property type="term" value="C:efflux pump complex"/>
    <property type="evidence" value="ECO:0007669"/>
    <property type="project" value="TreeGrafter"/>
</dbReference>
<dbReference type="EMBL" id="NWUF01000032">
    <property type="protein sequence ID" value="PCE40239.1"/>
    <property type="molecule type" value="Genomic_DNA"/>
</dbReference>
<feature type="region of interest" description="Disordered" evidence="9">
    <location>
        <begin position="1"/>
        <end position="32"/>
    </location>
</feature>
<dbReference type="SUPFAM" id="SSF56954">
    <property type="entry name" value="Outer membrane efflux proteins (OEP)"/>
    <property type="match status" value="1"/>
</dbReference>
<keyword evidence="6" id="KW-0472">Membrane</keyword>
<evidence type="ECO:0000256" key="9">
    <source>
        <dbReference type="SAM" id="MobiDB-lite"/>
    </source>
</evidence>
<dbReference type="KEGG" id="rdi:CMV14_06270"/>
<comment type="similarity">
    <text evidence="2">Belongs to the outer membrane factor (OMF) (TC 1.B.17) family.</text>
</comment>
<evidence type="ECO:0000256" key="3">
    <source>
        <dbReference type="ARBA" id="ARBA00022448"/>
    </source>
</evidence>
<evidence type="ECO:0008006" key="12">
    <source>
        <dbReference type="Google" id="ProtNLM"/>
    </source>
</evidence>
<evidence type="ECO:0000256" key="7">
    <source>
        <dbReference type="ARBA" id="ARBA00023237"/>
    </source>
</evidence>
<keyword evidence="11" id="KW-1185">Reference proteome</keyword>
<dbReference type="InterPro" id="IPR051906">
    <property type="entry name" value="TolC-like"/>
</dbReference>
<evidence type="ECO:0000256" key="6">
    <source>
        <dbReference type="ARBA" id="ARBA00023136"/>
    </source>
</evidence>
<keyword evidence="8" id="KW-0175">Coiled coil</keyword>
<dbReference type="InterPro" id="IPR003423">
    <property type="entry name" value="OMP_efflux"/>
</dbReference>
<name>A0A2A4FQ46_9SPHN</name>
<sequence length="619" mass="67924">MGGIGSGHPAYLSSTNHRGRRKKRPLGRNHVSRQAVKAGARLGSQLTAAQRQLWGRPGMKHMPRWSRRRNGAAYWMTFDIDRTCNRSGRSRRWRMSPLLVGVSLLWTTAPATAETLMDAVEAAYARNPALVEQRYRQKGTNEQYVQTRAQYGPSISINAVGNYNYTKLRELSADANDGSLSVNVRQPVYSGGRFRGQLAQARANVRNSEEVLRRTEGEVIRDTISSYAAVLRDRQRVEVARQNVEALRAQFAERRAKRRVRDVTITDVAQADARLAAGESQLANAEAQLAISRGDYLAVVGHEPGDLAPLPELPGLPASIDEAFMVAEAENANIGAARHAEEASRANVAVQRGNQRPTATITAEAGKVGQLSPFDRREFRTEVTAQLTITQPLFQGGAIRSRIRQAEDINNAQQAALDGQRRAAMQDVVIAWNQLGASRIAVVSGTRQVQAAQIAFAGMQREEQFGLRSTIEVLNAEQELASSQLTLLNNRFQEYLARAELLLAMGRLDARTVNSAIPARDPEAEFKKVRWRGISPTEPVVMLLDRVGSASPYAPPKTELRGLDQPKPTGQPALPPLPDKSYTDAPLVPIADSTLITGDRLPPIVGDYGAPPPREGDPR</sequence>
<evidence type="ECO:0000256" key="2">
    <source>
        <dbReference type="ARBA" id="ARBA00007613"/>
    </source>
</evidence>
<dbReference type="InterPro" id="IPR010130">
    <property type="entry name" value="T1SS_OMP_TolC"/>
</dbReference>
<gene>
    <name evidence="10" type="ORF">COO09_21440</name>
</gene>
<dbReference type="NCBIfam" id="TIGR01844">
    <property type="entry name" value="type_I_sec_TolC"/>
    <property type="match status" value="1"/>
</dbReference>
<accession>A0A2A4FQ46</accession>
<dbReference type="GO" id="GO:0009279">
    <property type="term" value="C:cell outer membrane"/>
    <property type="evidence" value="ECO:0007669"/>
    <property type="project" value="UniProtKB-SubCell"/>
</dbReference>
<evidence type="ECO:0000313" key="10">
    <source>
        <dbReference type="EMBL" id="PCE40239.1"/>
    </source>
</evidence>
<feature type="region of interest" description="Disordered" evidence="9">
    <location>
        <begin position="553"/>
        <end position="619"/>
    </location>
</feature>
<evidence type="ECO:0000256" key="1">
    <source>
        <dbReference type="ARBA" id="ARBA00004442"/>
    </source>
</evidence>
<proteinExistence type="inferred from homology"/>
<reference evidence="10 11" key="1">
    <citation type="submission" date="2017-09" db="EMBL/GenBank/DDBJ databases">
        <title>The Catabolism of 3,6-Dichlorosalicylic acid is Initiated by the Cytochrome P450 Monooxygenase DsmABC in Rhizorhabdus dicambivorans Ndbn-20.</title>
        <authorList>
            <person name="Na L."/>
        </authorList>
    </citation>
    <scope>NUCLEOTIDE SEQUENCE [LARGE SCALE GENOMIC DNA]</scope>
    <source>
        <strain evidence="10 11">Ndbn-20m</strain>
    </source>
</reference>
<evidence type="ECO:0000256" key="4">
    <source>
        <dbReference type="ARBA" id="ARBA00022452"/>
    </source>
</evidence>
<dbReference type="PANTHER" id="PTHR30026">
    <property type="entry name" value="OUTER MEMBRANE PROTEIN TOLC"/>
    <property type="match status" value="1"/>
</dbReference>
<dbReference type="OrthoDB" id="9789368at2"/>
<dbReference type="PANTHER" id="PTHR30026:SF22">
    <property type="entry name" value="OUTER MEMBRANE EFFLUX PROTEIN"/>
    <property type="match status" value="1"/>
</dbReference>
<dbReference type="GO" id="GO:0015562">
    <property type="term" value="F:efflux transmembrane transporter activity"/>
    <property type="evidence" value="ECO:0007669"/>
    <property type="project" value="InterPro"/>
</dbReference>
<feature type="compositionally biased region" description="Basic residues" evidence="9">
    <location>
        <begin position="17"/>
        <end position="31"/>
    </location>
</feature>
<dbReference type="AlphaFoldDB" id="A0A2A4FQ46"/>
<protein>
    <recommendedName>
        <fullName evidence="12">Type I secretion protein TolC</fullName>
    </recommendedName>
</protein>